<organism evidence="2 3">
    <name type="scientific">Fusarium venenatum</name>
    <dbReference type="NCBI Taxonomy" id="56646"/>
    <lineage>
        <taxon>Eukaryota</taxon>
        <taxon>Fungi</taxon>
        <taxon>Dikarya</taxon>
        <taxon>Ascomycota</taxon>
        <taxon>Pezizomycotina</taxon>
        <taxon>Sordariomycetes</taxon>
        <taxon>Hypocreomycetidae</taxon>
        <taxon>Hypocreales</taxon>
        <taxon>Nectriaceae</taxon>
        <taxon>Fusarium</taxon>
    </lineage>
</organism>
<name>A0A2L2T5B7_9HYPO</name>
<feature type="compositionally biased region" description="Polar residues" evidence="1">
    <location>
        <begin position="1"/>
        <end position="14"/>
    </location>
</feature>
<accession>A0A2L2T5B7</accession>
<evidence type="ECO:0000256" key="1">
    <source>
        <dbReference type="SAM" id="MobiDB-lite"/>
    </source>
</evidence>
<proteinExistence type="predicted"/>
<evidence type="ECO:0000313" key="2">
    <source>
        <dbReference type="EMBL" id="CEI62913.1"/>
    </source>
</evidence>
<sequence>MQRTSNDRSGPQTQLVLGTTSPSSSLSLFNSRYSKSFVWPADKPTPVLALIKDRLSIRKQRALRKMGLHKGSDLRTVFQAREATSEDQGNTSWELCYCGTQTEPPESDEILRGQPKIDSTRGTPDSFRDGMRPVPGVRDERVQQLCENPYLCREEREELEKAIMNLKLRIEQAKIAANMYFRQAHGWEDRSPIPNDLDSLPQMLQGLYTVMIWMQQRIQVYESIYPKLRPDYDAGKGLID</sequence>
<protein>
    <submittedName>
        <fullName evidence="2">Uncharacterized protein</fullName>
    </submittedName>
</protein>
<dbReference type="Proteomes" id="UP000245910">
    <property type="component" value="Chromosome II"/>
</dbReference>
<keyword evidence="3" id="KW-1185">Reference proteome</keyword>
<dbReference type="STRING" id="56646.A0A2L2T5B7"/>
<dbReference type="AlphaFoldDB" id="A0A2L2T5B7"/>
<evidence type="ECO:0000313" key="3">
    <source>
        <dbReference type="Proteomes" id="UP000245910"/>
    </source>
</evidence>
<feature type="region of interest" description="Disordered" evidence="1">
    <location>
        <begin position="104"/>
        <end position="134"/>
    </location>
</feature>
<feature type="region of interest" description="Disordered" evidence="1">
    <location>
        <begin position="1"/>
        <end position="24"/>
    </location>
</feature>
<feature type="compositionally biased region" description="Low complexity" evidence="1">
    <location>
        <begin position="15"/>
        <end position="24"/>
    </location>
</feature>
<reference evidence="3" key="1">
    <citation type="submission" date="2014-10" db="EMBL/GenBank/DDBJ databases">
        <authorList>
            <person name="King R."/>
        </authorList>
    </citation>
    <scope>NUCLEOTIDE SEQUENCE [LARGE SCALE GENOMIC DNA]</scope>
    <source>
        <strain evidence="3">A3/5</strain>
    </source>
</reference>
<dbReference type="EMBL" id="LN649230">
    <property type="protein sequence ID" value="CEI62913.1"/>
    <property type="molecule type" value="Genomic_DNA"/>
</dbReference>